<dbReference type="RefSeq" id="WP_088916496.1">
    <property type="nucleotide sequence ID" value="NZ_CP018632.1"/>
</dbReference>
<dbReference type="GO" id="GO:0046872">
    <property type="term" value="F:metal ion binding"/>
    <property type="evidence" value="ECO:0007669"/>
    <property type="project" value="UniProtKB-KW"/>
</dbReference>
<accession>A0A2Z2NI58</accession>
<evidence type="ECO:0000256" key="3">
    <source>
        <dbReference type="PIRSR" id="PIRSR607837-1"/>
    </source>
</evidence>
<name>A0A2Z2NI58_9GAMM</name>
<evidence type="ECO:0008006" key="6">
    <source>
        <dbReference type="Google" id="ProtNLM"/>
    </source>
</evidence>
<dbReference type="InterPro" id="IPR034660">
    <property type="entry name" value="DinB/YfiT-like"/>
</dbReference>
<protein>
    <recommendedName>
        <fullName evidence="6">DinB family protein</fullName>
    </recommendedName>
</protein>
<dbReference type="Proteomes" id="UP000250079">
    <property type="component" value="Chromosome"/>
</dbReference>
<gene>
    <name evidence="4" type="ORF">IMCC3135_04495</name>
</gene>
<dbReference type="Gene3D" id="1.20.120.450">
    <property type="entry name" value="dinb family like domain"/>
    <property type="match status" value="1"/>
</dbReference>
<dbReference type="InterPro" id="IPR007837">
    <property type="entry name" value="DinB"/>
</dbReference>
<dbReference type="OrthoDB" id="9807509at2"/>
<feature type="binding site" evidence="3">
    <location>
        <position position="137"/>
    </location>
    <ligand>
        <name>a divalent metal cation</name>
        <dbReference type="ChEBI" id="CHEBI:60240"/>
    </ligand>
</feature>
<feature type="binding site" evidence="3">
    <location>
        <position position="41"/>
    </location>
    <ligand>
        <name>a divalent metal cation</name>
        <dbReference type="ChEBI" id="CHEBI:60240"/>
    </ligand>
</feature>
<dbReference type="EMBL" id="CP018632">
    <property type="protein sequence ID" value="ASJ71012.1"/>
    <property type="molecule type" value="Genomic_DNA"/>
</dbReference>
<dbReference type="PANTHER" id="PTHR37302">
    <property type="entry name" value="SLR1116 PROTEIN"/>
    <property type="match status" value="1"/>
</dbReference>
<keyword evidence="5" id="KW-1185">Reference proteome</keyword>
<dbReference type="PANTHER" id="PTHR37302:SF1">
    <property type="entry name" value="PROTEIN DINB"/>
    <property type="match status" value="1"/>
</dbReference>
<evidence type="ECO:0000256" key="2">
    <source>
        <dbReference type="ARBA" id="ARBA00022723"/>
    </source>
</evidence>
<evidence type="ECO:0000256" key="1">
    <source>
        <dbReference type="ARBA" id="ARBA00008635"/>
    </source>
</evidence>
<evidence type="ECO:0000313" key="4">
    <source>
        <dbReference type="EMBL" id="ASJ71012.1"/>
    </source>
</evidence>
<proteinExistence type="inferred from homology"/>
<dbReference type="AlphaFoldDB" id="A0A2Z2NI58"/>
<sequence>MGDYNRWMNESLYEAASTLPPAVLAEDRGAFFCSLLGTFNHLLVADTIWLQRFAHHPGRFSALEPLLNKPTMSTLDEVLYEDFQQLRQARQGMDEMILAFVKEAKEADYEQLLAYRNTKDIAFQKPFGSLMLHFFNHQTHHRGQVTVLLNQLGVDCGVTDLLVRIGEES</sequence>
<evidence type="ECO:0000313" key="5">
    <source>
        <dbReference type="Proteomes" id="UP000250079"/>
    </source>
</evidence>
<feature type="binding site" evidence="3">
    <location>
        <position position="141"/>
    </location>
    <ligand>
        <name>a divalent metal cation</name>
        <dbReference type="ChEBI" id="CHEBI:60240"/>
    </ligand>
</feature>
<organism evidence="4 5">
    <name type="scientific">Granulosicoccus antarcticus IMCC3135</name>
    <dbReference type="NCBI Taxonomy" id="1192854"/>
    <lineage>
        <taxon>Bacteria</taxon>
        <taxon>Pseudomonadati</taxon>
        <taxon>Pseudomonadota</taxon>
        <taxon>Gammaproteobacteria</taxon>
        <taxon>Chromatiales</taxon>
        <taxon>Granulosicoccaceae</taxon>
        <taxon>Granulosicoccus</taxon>
    </lineage>
</organism>
<reference evidence="4 5" key="1">
    <citation type="submission" date="2016-12" db="EMBL/GenBank/DDBJ databases">
        <authorList>
            <person name="Song W.-J."/>
            <person name="Kurnit D.M."/>
        </authorList>
    </citation>
    <scope>NUCLEOTIDE SEQUENCE [LARGE SCALE GENOMIC DNA]</scope>
    <source>
        <strain evidence="4 5">IMCC3135</strain>
    </source>
</reference>
<dbReference type="Pfam" id="PF05163">
    <property type="entry name" value="DinB"/>
    <property type="match status" value="1"/>
</dbReference>
<dbReference type="KEGG" id="gai:IMCC3135_04495"/>
<keyword evidence="2 3" id="KW-0479">Metal-binding</keyword>
<dbReference type="SUPFAM" id="SSF109854">
    <property type="entry name" value="DinB/YfiT-like putative metalloenzymes"/>
    <property type="match status" value="1"/>
</dbReference>
<comment type="similarity">
    <text evidence="1">Belongs to the DinB family.</text>
</comment>